<dbReference type="PROSITE" id="PS51192">
    <property type="entry name" value="HELICASE_ATP_BIND_1"/>
    <property type="match status" value="1"/>
</dbReference>
<evidence type="ECO:0000256" key="7">
    <source>
        <dbReference type="ARBA" id="ARBA00022833"/>
    </source>
</evidence>
<feature type="region of interest" description="Disordered" evidence="10">
    <location>
        <begin position="128"/>
        <end position="242"/>
    </location>
</feature>
<dbReference type="PROSITE" id="PS51194">
    <property type="entry name" value="HELICASE_CTER"/>
    <property type="match status" value="1"/>
</dbReference>
<keyword evidence="4 9" id="KW-0863">Zinc-finger</keyword>
<keyword evidence="6" id="KW-0347">Helicase</keyword>
<dbReference type="InterPro" id="IPR049730">
    <property type="entry name" value="SNF2/RAD54-like_C"/>
</dbReference>
<dbReference type="EMBL" id="LFIW01000256">
    <property type="protein sequence ID" value="KZL87346.1"/>
    <property type="molecule type" value="Genomic_DNA"/>
</dbReference>
<keyword evidence="2" id="KW-0479">Metal-binding</keyword>
<dbReference type="Gene3D" id="3.40.50.300">
    <property type="entry name" value="P-loop containing nucleotide triphosphate hydrolases"/>
    <property type="match status" value="1"/>
</dbReference>
<keyword evidence="11" id="KW-0732">Signal</keyword>
<keyword evidence="16" id="KW-1185">Reference proteome</keyword>
<keyword evidence="7" id="KW-0862">Zinc</keyword>
<dbReference type="GO" id="GO:0005634">
    <property type="term" value="C:nucleus"/>
    <property type="evidence" value="ECO:0007669"/>
    <property type="project" value="TreeGrafter"/>
</dbReference>
<evidence type="ECO:0000256" key="4">
    <source>
        <dbReference type="ARBA" id="ARBA00022771"/>
    </source>
</evidence>
<feature type="domain" description="Helicase ATP-binding" evidence="13">
    <location>
        <begin position="555"/>
        <end position="761"/>
    </location>
</feature>
<dbReference type="GO" id="GO:0006281">
    <property type="term" value="P:DNA repair"/>
    <property type="evidence" value="ECO:0007669"/>
    <property type="project" value="TreeGrafter"/>
</dbReference>
<dbReference type="CDD" id="cd18008">
    <property type="entry name" value="DEXDc_SHPRH-like"/>
    <property type="match status" value="1"/>
</dbReference>
<evidence type="ECO:0000259" key="14">
    <source>
        <dbReference type="PROSITE" id="PS51194"/>
    </source>
</evidence>
<evidence type="ECO:0000259" key="13">
    <source>
        <dbReference type="PROSITE" id="PS51192"/>
    </source>
</evidence>
<gene>
    <name evidence="15" type="ORF">CI238_03869</name>
</gene>
<evidence type="ECO:0000256" key="5">
    <source>
        <dbReference type="ARBA" id="ARBA00022801"/>
    </source>
</evidence>
<evidence type="ECO:0000256" key="6">
    <source>
        <dbReference type="ARBA" id="ARBA00022806"/>
    </source>
</evidence>
<dbReference type="GO" id="GO:0005524">
    <property type="term" value="F:ATP binding"/>
    <property type="evidence" value="ECO:0007669"/>
    <property type="project" value="UniProtKB-KW"/>
</dbReference>
<dbReference type="GO" id="GO:0008270">
    <property type="term" value="F:zinc ion binding"/>
    <property type="evidence" value="ECO:0007669"/>
    <property type="project" value="UniProtKB-KW"/>
</dbReference>
<feature type="domain" description="RING-type" evidence="12">
    <location>
        <begin position="925"/>
        <end position="988"/>
    </location>
</feature>
<dbReference type="InterPro" id="IPR013083">
    <property type="entry name" value="Znf_RING/FYVE/PHD"/>
</dbReference>
<dbReference type="InterPro" id="IPR050628">
    <property type="entry name" value="SNF2_RAD54_helicase_TF"/>
</dbReference>
<reference evidence="15 16" key="1">
    <citation type="submission" date="2015-06" db="EMBL/GenBank/DDBJ databases">
        <title>Survival trade-offs in plant roots during colonization by closely related pathogenic and mutualistic fungi.</title>
        <authorList>
            <person name="Hacquard S."/>
            <person name="Kracher B."/>
            <person name="Hiruma K."/>
            <person name="Weinman A."/>
            <person name="Muench P."/>
            <person name="Garrido Oter R."/>
            <person name="Ver Loren van Themaat E."/>
            <person name="Dallerey J.-F."/>
            <person name="Damm U."/>
            <person name="Henrissat B."/>
            <person name="Lespinet O."/>
            <person name="Thon M."/>
            <person name="Kemen E."/>
            <person name="McHardy A.C."/>
            <person name="Schulze-Lefert P."/>
            <person name="O'Connell R.J."/>
        </authorList>
    </citation>
    <scope>NUCLEOTIDE SEQUENCE [LARGE SCALE GENOMIC DNA]</scope>
    <source>
        <strain evidence="15 16">MAFF 238704</strain>
    </source>
</reference>
<dbReference type="InterPro" id="IPR014001">
    <property type="entry name" value="Helicase_ATP-bd"/>
</dbReference>
<feature type="domain" description="Helicase C-terminal" evidence="14">
    <location>
        <begin position="1036"/>
        <end position="1193"/>
    </location>
</feature>
<dbReference type="GO" id="GO:0008094">
    <property type="term" value="F:ATP-dependent activity, acting on DNA"/>
    <property type="evidence" value="ECO:0007669"/>
    <property type="project" value="TreeGrafter"/>
</dbReference>
<feature type="non-terminal residue" evidence="15">
    <location>
        <position position="1"/>
    </location>
</feature>
<keyword evidence="3" id="KW-0547">Nucleotide-binding</keyword>
<evidence type="ECO:0000256" key="9">
    <source>
        <dbReference type="PROSITE-ProRule" id="PRU00175"/>
    </source>
</evidence>
<dbReference type="SMART" id="SM00490">
    <property type="entry name" value="HELICc"/>
    <property type="match status" value="1"/>
</dbReference>
<dbReference type="PANTHER" id="PTHR45626:SF52">
    <property type="entry name" value="SINGLE-STRANDED DNA-DEPENDENT ATPASE (EUROFUNG)"/>
    <property type="match status" value="1"/>
</dbReference>
<feature type="chain" id="PRO_5007828826" evidence="11">
    <location>
        <begin position="18"/>
        <end position="1212"/>
    </location>
</feature>
<evidence type="ECO:0000256" key="11">
    <source>
        <dbReference type="SAM" id="SignalP"/>
    </source>
</evidence>
<evidence type="ECO:0000256" key="1">
    <source>
        <dbReference type="ARBA" id="ARBA00007025"/>
    </source>
</evidence>
<dbReference type="CDD" id="cd18793">
    <property type="entry name" value="SF2_C_SNF"/>
    <property type="match status" value="1"/>
</dbReference>
<dbReference type="InterPro" id="IPR001841">
    <property type="entry name" value="Znf_RING"/>
</dbReference>
<dbReference type="InterPro" id="IPR001650">
    <property type="entry name" value="Helicase_C-like"/>
</dbReference>
<dbReference type="InterPro" id="IPR038718">
    <property type="entry name" value="SNF2-like_sf"/>
</dbReference>
<dbReference type="PROSITE" id="PS50089">
    <property type="entry name" value="ZF_RING_2"/>
    <property type="match status" value="1"/>
</dbReference>
<dbReference type="Gene3D" id="3.30.40.10">
    <property type="entry name" value="Zinc/RING finger domain, C3HC4 (zinc finger)"/>
    <property type="match status" value="1"/>
</dbReference>
<dbReference type="SUPFAM" id="SSF52540">
    <property type="entry name" value="P-loop containing nucleoside triphosphate hydrolases"/>
    <property type="match status" value="2"/>
</dbReference>
<dbReference type="SMART" id="SM00487">
    <property type="entry name" value="DEXDc"/>
    <property type="match status" value="1"/>
</dbReference>
<dbReference type="PROSITE" id="PS00518">
    <property type="entry name" value="ZF_RING_1"/>
    <property type="match status" value="1"/>
</dbReference>
<evidence type="ECO:0000256" key="2">
    <source>
        <dbReference type="ARBA" id="ARBA00022723"/>
    </source>
</evidence>
<dbReference type="STRING" id="1573173.A0A161X144"/>
<dbReference type="AlphaFoldDB" id="A0A161X144"/>
<feature type="region of interest" description="Disordered" evidence="10">
    <location>
        <begin position="1006"/>
        <end position="1028"/>
    </location>
</feature>
<dbReference type="Pfam" id="PF00271">
    <property type="entry name" value="Helicase_C"/>
    <property type="match status" value="1"/>
</dbReference>
<feature type="compositionally biased region" description="Polar residues" evidence="10">
    <location>
        <begin position="129"/>
        <end position="185"/>
    </location>
</feature>
<dbReference type="PANTHER" id="PTHR45626">
    <property type="entry name" value="TRANSCRIPTION TERMINATION FACTOR 2-RELATED"/>
    <property type="match status" value="1"/>
</dbReference>
<sequence>LAATPILCCLAILTACAQWLLTFVTSTISCPYLWSNTYHSPVHCHTDIQRLVRISRVCDDRNHPSRTAYLKPTTLHAICSALWTSNRTASSQIDAIMASPNGSNGRANYAMNPQQSWNPQALLNPRAYASSTPASKRNSPKPQSLATRSAPGNQASNNSAFVFQFASPNDTPSESLTPNMASGASTPGRDDRVSPYGMGSMIERMNDVQDRASAPQPKRRKFDTPESDADNKKTMGPGGSGMLGAYVKEKQDAGKKENSKVSTHTVDLTEGDDDVVMVEDPATEEVCYGMLTANLDCHKVPSAKPGTQSIFGADFMPPVKIVLKRIIGDSTKKIQAYDYTRDIIGNVDAHTAGALVPLLDSNVRLRTDCKIPARRKQADEEPGKAISRSYPVEMTLYGQYKFVRAVGKHFERAKIILRHPNRVDKGVRYENVHAESKPLPAPGARNLAGALAQYNSHSSSTYYTNPTPRTVEEIRSDVMGVFDSMGKTDELPEMDPSPIITTELLKHQKQGLFFMAAKERTSSAEERTKGSMWQLKIGPSGQKSYYNVITGQAERQLPPDTHGGLLADMMGLGKTLSVLSLIASSMDDAQEWAGRTPVQPEMPPQKAGGKAAVSTSLPLTGIALNAKATLLVCPLSTVTNWEEQIKQHTAPGQLSYYIYHGSNRIKDVEKLAEFDLVITTYGSVSSELGARSKRKSGKYPLEEIGWFRIVLDEAHMIREVATLQFKAIVRLQAARRWAVTGTPVQNRLEDLAALLQFIRLKPFDDRNKFNRFIVDPFKACDTEIVPKLRVLVDSVTLRRLKDKINLPPRSDHVVKLEFTAEEREVYDLFEKNAQDRVKVLAGNGVQRALGGHTYIHILRSILRLRLLCAHGKDLLNEEDLEALQGMTADMAIDLDSDDEDKKPGLSDRKAYEMFELMQETNTDACSACSKKLGSNDDASIESEGQEDILGYMTPCFHIVCGTCIKGFKEQTRQLLAPGEATGPCPICSTVIKPAYVDIRRSRVKVEHEGPAKDKTSTNGRKSFGKYSGPHTKTRALVEDLLKSKADSDASPHEPPYKSVVFSTWTSHLDLIQMALDNVSIKYVRLDGSMTRVARTQAMDNFREDNSVHVILVSITAGGLGLNLTAGSNVYVMEPQYNPAAEAQAIDRVHRLGQKRPVRTVRYIMRNSFEEKMLELQEKKNKLASLSMDRKDRVFDKSEAARQRLQDLRSLFK</sequence>
<evidence type="ECO:0000313" key="16">
    <source>
        <dbReference type="Proteomes" id="UP000076584"/>
    </source>
</evidence>
<organism evidence="15 16">
    <name type="scientific">Colletotrichum incanum</name>
    <name type="common">Soybean anthracnose fungus</name>
    <dbReference type="NCBI Taxonomy" id="1573173"/>
    <lineage>
        <taxon>Eukaryota</taxon>
        <taxon>Fungi</taxon>
        <taxon>Dikarya</taxon>
        <taxon>Ascomycota</taxon>
        <taxon>Pezizomycotina</taxon>
        <taxon>Sordariomycetes</taxon>
        <taxon>Hypocreomycetidae</taxon>
        <taxon>Glomerellales</taxon>
        <taxon>Glomerellaceae</taxon>
        <taxon>Colletotrichum</taxon>
        <taxon>Colletotrichum spaethianum species complex</taxon>
    </lineage>
</organism>
<evidence type="ECO:0000256" key="3">
    <source>
        <dbReference type="ARBA" id="ARBA00022741"/>
    </source>
</evidence>
<comment type="caution">
    <text evidence="15">The sequence shown here is derived from an EMBL/GenBank/DDBJ whole genome shotgun (WGS) entry which is preliminary data.</text>
</comment>
<accession>A0A161X144</accession>
<dbReference type="Pfam" id="PF00176">
    <property type="entry name" value="SNF2-rel_dom"/>
    <property type="match status" value="1"/>
</dbReference>
<keyword evidence="5" id="KW-0378">Hydrolase</keyword>
<dbReference type="GO" id="GO:0016787">
    <property type="term" value="F:hydrolase activity"/>
    <property type="evidence" value="ECO:0007669"/>
    <property type="project" value="UniProtKB-KW"/>
</dbReference>
<dbReference type="SUPFAM" id="SSF57850">
    <property type="entry name" value="RING/U-box"/>
    <property type="match status" value="1"/>
</dbReference>
<feature type="compositionally biased region" description="Basic and acidic residues" evidence="10">
    <location>
        <begin position="1006"/>
        <end position="1015"/>
    </location>
</feature>
<protein>
    <submittedName>
        <fullName evidence="15">Snf2 family domain-containing protein</fullName>
    </submittedName>
</protein>
<dbReference type="Proteomes" id="UP000076584">
    <property type="component" value="Unassembled WGS sequence"/>
</dbReference>
<keyword evidence="8" id="KW-0067">ATP-binding</keyword>
<evidence type="ECO:0000313" key="15">
    <source>
        <dbReference type="EMBL" id="KZL87346.1"/>
    </source>
</evidence>
<proteinExistence type="inferred from homology"/>
<dbReference type="InterPro" id="IPR000330">
    <property type="entry name" value="SNF2_N"/>
</dbReference>
<comment type="similarity">
    <text evidence="1">Belongs to the SNF2/RAD54 helicase family.</text>
</comment>
<feature type="signal peptide" evidence="11">
    <location>
        <begin position="1"/>
        <end position="17"/>
    </location>
</feature>
<evidence type="ECO:0000256" key="10">
    <source>
        <dbReference type="SAM" id="MobiDB-lite"/>
    </source>
</evidence>
<evidence type="ECO:0000256" key="8">
    <source>
        <dbReference type="ARBA" id="ARBA00022840"/>
    </source>
</evidence>
<name>A0A161X144_COLIC</name>
<dbReference type="GO" id="GO:0004386">
    <property type="term" value="F:helicase activity"/>
    <property type="evidence" value="ECO:0007669"/>
    <property type="project" value="UniProtKB-KW"/>
</dbReference>
<dbReference type="InterPro" id="IPR027417">
    <property type="entry name" value="P-loop_NTPase"/>
</dbReference>
<dbReference type="InterPro" id="IPR017907">
    <property type="entry name" value="Znf_RING_CS"/>
</dbReference>
<evidence type="ECO:0000259" key="12">
    <source>
        <dbReference type="PROSITE" id="PS50089"/>
    </source>
</evidence>
<dbReference type="Gene3D" id="3.40.50.10810">
    <property type="entry name" value="Tandem AAA-ATPase domain"/>
    <property type="match status" value="1"/>
</dbReference>